<evidence type="ECO:0000259" key="1">
    <source>
        <dbReference type="Pfam" id="PF13649"/>
    </source>
</evidence>
<dbReference type="Pfam" id="PF13649">
    <property type="entry name" value="Methyltransf_25"/>
    <property type="match status" value="1"/>
</dbReference>
<evidence type="ECO:0000313" key="2">
    <source>
        <dbReference type="EMBL" id="GAA0936521.1"/>
    </source>
</evidence>
<reference evidence="2 3" key="1">
    <citation type="journal article" date="2019" name="Int. J. Syst. Evol. Microbiol.">
        <title>The Global Catalogue of Microorganisms (GCM) 10K type strain sequencing project: providing services to taxonomists for standard genome sequencing and annotation.</title>
        <authorList>
            <consortium name="The Broad Institute Genomics Platform"/>
            <consortium name="The Broad Institute Genome Sequencing Center for Infectious Disease"/>
            <person name="Wu L."/>
            <person name="Ma J."/>
        </authorList>
    </citation>
    <scope>NUCLEOTIDE SEQUENCE [LARGE SCALE GENOMIC DNA]</scope>
    <source>
        <strain evidence="2 3">JCM 10696</strain>
    </source>
</reference>
<organism evidence="2 3">
    <name type="scientific">Actinocorallia libanotica</name>
    <dbReference type="NCBI Taxonomy" id="46162"/>
    <lineage>
        <taxon>Bacteria</taxon>
        <taxon>Bacillati</taxon>
        <taxon>Actinomycetota</taxon>
        <taxon>Actinomycetes</taxon>
        <taxon>Streptosporangiales</taxon>
        <taxon>Thermomonosporaceae</taxon>
        <taxon>Actinocorallia</taxon>
    </lineage>
</organism>
<dbReference type="EMBL" id="BAAAHH010000001">
    <property type="protein sequence ID" value="GAA0936521.1"/>
    <property type="molecule type" value="Genomic_DNA"/>
</dbReference>
<evidence type="ECO:0000313" key="3">
    <source>
        <dbReference type="Proteomes" id="UP001500665"/>
    </source>
</evidence>
<dbReference type="Gene3D" id="3.40.50.150">
    <property type="entry name" value="Vaccinia Virus protein VP39"/>
    <property type="match status" value="1"/>
</dbReference>
<dbReference type="CDD" id="cd02440">
    <property type="entry name" value="AdoMet_MTases"/>
    <property type="match status" value="1"/>
</dbReference>
<dbReference type="Proteomes" id="UP001500665">
    <property type="component" value="Unassembled WGS sequence"/>
</dbReference>
<protein>
    <recommendedName>
        <fullName evidence="1">Methyltransferase domain-containing protein</fullName>
    </recommendedName>
</protein>
<keyword evidence="3" id="KW-1185">Reference proteome</keyword>
<sequence length="367" mass="40237">MSPDVIAAPVPDGMNPELRLHQRGRAELEFLAAQRAALDPLRDRVKARIEASPEAASWGEAADPEIGELRAAAERALAGSAEPGVIGAALAWGRGRLTPRAVAAFEAQREELLELAQAPDPAAITDRGDEVVPRYWKYEFHGTTGGWDGHEHMGFVHHELVYRYLLVPAYGDIFRQRGQVAAAAPRTEYAAICDLGCGTGQYTLKLAETYPGARITGVDLSQASLRYAQRRAADRGLTWDLVRAAAEDTGLPAGGQDLVTSFILLHEIPPHALRKVFAEAFRLLKPGGDLVFSDVAPYRERSAYNAWLDDWDAENGNEPWWRTTATADLVETAEAAGFTEVRQQPLGPGNYPWVTIARRPLERKEPT</sequence>
<dbReference type="PANTHER" id="PTHR42912:SF80">
    <property type="entry name" value="METHYLTRANSFERASE DOMAIN-CONTAINING PROTEIN"/>
    <property type="match status" value="1"/>
</dbReference>
<name>A0ABN1Q1S3_9ACTN</name>
<dbReference type="SUPFAM" id="SSF53335">
    <property type="entry name" value="S-adenosyl-L-methionine-dependent methyltransferases"/>
    <property type="match status" value="1"/>
</dbReference>
<comment type="caution">
    <text evidence="2">The sequence shown here is derived from an EMBL/GenBank/DDBJ whole genome shotgun (WGS) entry which is preliminary data.</text>
</comment>
<feature type="domain" description="Methyltransferase" evidence="1">
    <location>
        <begin position="192"/>
        <end position="288"/>
    </location>
</feature>
<accession>A0ABN1Q1S3</accession>
<dbReference type="InterPro" id="IPR029063">
    <property type="entry name" value="SAM-dependent_MTases_sf"/>
</dbReference>
<dbReference type="PANTHER" id="PTHR42912">
    <property type="entry name" value="METHYLTRANSFERASE"/>
    <property type="match status" value="1"/>
</dbReference>
<dbReference type="InterPro" id="IPR050508">
    <property type="entry name" value="Methyltransf_Superfamily"/>
</dbReference>
<proteinExistence type="predicted"/>
<dbReference type="RefSeq" id="WP_344235686.1">
    <property type="nucleotide sequence ID" value="NZ_BAAAHH010000001.1"/>
</dbReference>
<dbReference type="InterPro" id="IPR041698">
    <property type="entry name" value="Methyltransf_25"/>
</dbReference>
<gene>
    <name evidence="2" type="ORF">GCM10009550_02350</name>
</gene>